<keyword evidence="5" id="KW-0864">Zinc transport</keyword>
<dbReference type="InterPro" id="IPR027470">
    <property type="entry name" value="Cation_efflux_CTD"/>
</dbReference>
<keyword evidence="7" id="KW-0406">Ion transport</keyword>
<dbReference type="Proteomes" id="UP000265882">
    <property type="component" value="Unassembled WGS sequence"/>
</dbReference>
<evidence type="ECO:0000256" key="1">
    <source>
        <dbReference type="ARBA" id="ARBA00004141"/>
    </source>
</evidence>
<dbReference type="PANTHER" id="PTHR11562">
    <property type="entry name" value="CATION EFFLUX PROTEIN/ ZINC TRANSPORTER"/>
    <property type="match status" value="1"/>
</dbReference>
<comment type="subcellular location">
    <subcellularLocation>
        <location evidence="1">Membrane</location>
        <topology evidence="1">Multi-pass membrane protein</topology>
    </subcellularLocation>
</comment>
<keyword evidence="5" id="KW-0862">Zinc</keyword>
<comment type="similarity">
    <text evidence="2">Belongs to the cation diffusion facilitator (CDF) transporter (TC 2.A.4) family. SLC30A subfamily.</text>
</comment>
<dbReference type="SUPFAM" id="SSF161111">
    <property type="entry name" value="Cation efflux protein transmembrane domain-like"/>
    <property type="match status" value="1"/>
</dbReference>
<evidence type="ECO:0000256" key="8">
    <source>
        <dbReference type="ARBA" id="ARBA00023136"/>
    </source>
</evidence>
<dbReference type="Gene3D" id="1.20.1510.10">
    <property type="entry name" value="Cation efflux protein transmembrane domain"/>
    <property type="match status" value="1"/>
</dbReference>
<dbReference type="InterPro" id="IPR036837">
    <property type="entry name" value="Cation_efflux_CTD_sf"/>
</dbReference>
<keyword evidence="4 9" id="KW-0812">Transmembrane</keyword>
<sequence length="308" mass="34880">MIHLHQPLVSLEHFHERDEPEHRHVHRAAERKRLSLTMALTGSTMIIEVIGGLFTGSLALLSDAGHMLTHFFALLISFLAILVAAIPTHPKRSFGLYRVEVLAALFNGVTLLVITALILYEGFNRLFHLAPVKEVPMLLVAVFGLAVNLLSAVILYDVGKEDLNVRSAFLHMLGDTASSLGIVGGAAIIYFTGWYFIDPLLSILIAIVILFWSWNLLRDSIHILLETAPRHIKIDEVVRLIRDEAPEVADVHDVHVWEITSQMYSMTAHLVFRENFRVSECAEVFRRLERPLRERFRISHVNFSPESE</sequence>
<comment type="caution">
    <text evidence="12">The sequence shown here is derived from an EMBL/GenBank/DDBJ whole genome shotgun (WGS) entry which is preliminary data.</text>
</comment>
<feature type="transmembrane region" description="Helical" evidence="9">
    <location>
        <begin position="196"/>
        <end position="217"/>
    </location>
</feature>
<dbReference type="EMBL" id="QZKU01000116">
    <property type="protein sequence ID" value="RJP17293.1"/>
    <property type="molecule type" value="Genomic_DNA"/>
</dbReference>
<keyword evidence="6 9" id="KW-1133">Transmembrane helix</keyword>
<evidence type="ECO:0000256" key="9">
    <source>
        <dbReference type="SAM" id="Phobius"/>
    </source>
</evidence>
<dbReference type="InterPro" id="IPR027469">
    <property type="entry name" value="Cation_efflux_TMD_sf"/>
</dbReference>
<evidence type="ECO:0000259" key="11">
    <source>
        <dbReference type="Pfam" id="PF16916"/>
    </source>
</evidence>
<evidence type="ECO:0000259" key="10">
    <source>
        <dbReference type="Pfam" id="PF01545"/>
    </source>
</evidence>
<organism evidence="12 13">
    <name type="scientific">Abyssobacteria bacterium (strain SURF_5)</name>
    <dbReference type="NCBI Taxonomy" id="2093360"/>
    <lineage>
        <taxon>Bacteria</taxon>
        <taxon>Pseudomonadati</taxon>
        <taxon>Candidatus Hydrogenedentota</taxon>
        <taxon>Candidatus Abyssobacteria</taxon>
    </lineage>
</organism>
<accession>A0A3A4N657</accession>
<feature type="transmembrane region" description="Helical" evidence="9">
    <location>
        <begin position="67"/>
        <end position="87"/>
    </location>
</feature>
<dbReference type="InterPro" id="IPR050681">
    <property type="entry name" value="CDF/SLC30A"/>
</dbReference>
<feature type="transmembrane region" description="Helical" evidence="9">
    <location>
        <begin position="168"/>
        <end position="190"/>
    </location>
</feature>
<evidence type="ECO:0000313" key="13">
    <source>
        <dbReference type="Proteomes" id="UP000265882"/>
    </source>
</evidence>
<dbReference type="Pfam" id="PF01545">
    <property type="entry name" value="Cation_efflux"/>
    <property type="match status" value="1"/>
</dbReference>
<evidence type="ECO:0000313" key="12">
    <source>
        <dbReference type="EMBL" id="RJP17293.1"/>
    </source>
</evidence>
<evidence type="ECO:0000256" key="6">
    <source>
        <dbReference type="ARBA" id="ARBA00022989"/>
    </source>
</evidence>
<keyword evidence="8 9" id="KW-0472">Membrane</keyword>
<evidence type="ECO:0000256" key="2">
    <source>
        <dbReference type="ARBA" id="ARBA00008873"/>
    </source>
</evidence>
<dbReference type="InterPro" id="IPR058533">
    <property type="entry name" value="Cation_efflux_TM"/>
</dbReference>
<dbReference type="Gene3D" id="3.30.70.1350">
    <property type="entry name" value="Cation efflux protein, cytoplasmic domain"/>
    <property type="match status" value="1"/>
</dbReference>
<name>A0A3A4N657_ABYX5</name>
<dbReference type="AlphaFoldDB" id="A0A3A4N657"/>
<dbReference type="GO" id="GO:0005886">
    <property type="term" value="C:plasma membrane"/>
    <property type="evidence" value="ECO:0007669"/>
    <property type="project" value="TreeGrafter"/>
</dbReference>
<dbReference type="PANTHER" id="PTHR11562:SF17">
    <property type="entry name" value="RE54080P-RELATED"/>
    <property type="match status" value="1"/>
</dbReference>
<feature type="transmembrane region" description="Helical" evidence="9">
    <location>
        <begin position="135"/>
        <end position="156"/>
    </location>
</feature>
<protein>
    <submittedName>
        <fullName evidence="12">Cation transporter</fullName>
    </submittedName>
</protein>
<dbReference type="InterPro" id="IPR002524">
    <property type="entry name" value="Cation_efflux"/>
</dbReference>
<feature type="transmembrane region" description="Helical" evidence="9">
    <location>
        <begin position="99"/>
        <end position="120"/>
    </location>
</feature>
<feature type="domain" description="Cation efflux protein transmembrane" evidence="10">
    <location>
        <begin position="39"/>
        <end position="225"/>
    </location>
</feature>
<feature type="transmembrane region" description="Helical" evidence="9">
    <location>
        <begin position="36"/>
        <end position="61"/>
    </location>
</feature>
<keyword evidence="3" id="KW-0813">Transport</keyword>
<dbReference type="SUPFAM" id="SSF160240">
    <property type="entry name" value="Cation efflux protein cytoplasmic domain-like"/>
    <property type="match status" value="1"/>
</dbReference>
<feature type="domain" description="Cation efflux protein cytoplasmic" evidence="11">
    <location>
        <begin position="229"/>
        <end position="301"/>
    </location>
</feature>
<dbReference type="Pfam" id="PF16916">
    <property type="entry name" value="ZT_dimer"/>
    <property type="match status" value="1"/>
</dbReference>
<reference evidence="12 13" key="1">
    <citation type="journal article" date="2017" name="ISME J.">
        <title>Energy and carbon metabolisms in a deep terrestrial subsurface fluid microbial community.</title>
        <authorList>
            <person name="Momper L."/>
            <person name="Jungbluth S.P."/>
            <person name="Lee M.D."/>
            <person name="Amend J.P."/>
        </authorList>
    </citation>
    <scope>NUCLEOTIDE SEQUENCE [LARGE SCALE GENOMIC DNA]</scope>
    <source>
        <strain evidence="12">SURF_5</strain>
    </source>
</reference>
<dbReference type="GO" id="GO:0005385">
    <property type="term" value="F:zinc ion transmembrane transporter activity"/>
    <property type="evidence" value="ECO:0007669"/>
    <property type="project" value="TreeGrafter"/>
</dbReference>
<gene>
    <name evidence="12" type="ORF">C4520_17040</name>
</gene>
<evidence type="ECO:0000256" key="7">
    <source>
        <dbReference type="ARBA" id="ARBA00023065"/>
    </source>
</evidence>
<evidence type="ECO:0000256" key="3">
    <source>
        <dbReference type="ARBA" id="ARBA00022448"/>
    </source>
</evidence>
<proteinExistence type="inferred from homology"/>
<dbReference type="NCBIfam" id="TIGR01297">
    <property type="entry name" value="CDF"/>
    <property type="match status" value="1"/>
</dbReference>
<evidence type="ECO:0000256" key="5">
    <source>
        <dbReference type="ARBA" id="ARBA00022906"/>
    </source>
</evidence>
<evidence type="ECO:0000256" key="4">
    <source>
        <dbReference type="ARBA" id="ARBA00022692"/>
    </source>
</evidence>